<keyword evidence="3" id="KW-1185">Reference proteome</keyword>
<organism evidence="2 3">
    <name type="scientific">Hirsutella minnesotensis 3608</name>
    <dbReference type="NCBI Taxonomy" id="1043627"/>
    <lineage>
        <taxon>Eukaryota</taxon>
        <taxon>Fungi</taxon>
        <taxon>Dikarya</taxon>
        <taxon>Ascomycota</taxon>
        <taxon>Pezizomycotina</taxon>
        <taxon>Sordariomycetes</taxon>
        <taxon>Hypocreomycetidae</taxon>
        <taxon>Hypocreales</taxon>
        <taxon>Ophiocordycipitaceae</taxon>
        <taxon>Hirsutella</taxon>
    </lineage>
</organism>
<evidence type="ECO:0008006" key="4">
    <source>
        <dbReference type="Google" id="ProtNLM"/>
    </source>
</evidence>
<accession>A0A0F8A0B3</accession>
<evidence type="ECO:0000256" key="1">
    <source>
        <dbReference type="SAM" id="MobiDB-lite"/>
    </source>
</evidence>
<name>A0A0F8A0B3_9HYPO</name>
<feature type="region of interest" description="Disordered" evidence="1">
    <location>
        <begin position="134"/>
        <end position="237"/>
    </location>
</feature>
<dbReference type="Proteomes" id="UP000054481">
    <property type="component" value="Unassembled WGS sequence"/>
</dbReference>
<dbReference type="OrthoDB" id="5095644at2759"/>
<sequence length="318" mass="35167">MKTFLWSSTGDLNSVFQRLRSFWSHQAAEVTSKHQAAGHKVATSTFHPIFAKIRYNLARWALQQVGAEFRAIPVSLTEKTKPPPGRCDRQLPCAFKATLGLPCRHDIFTKLKTCNSFGSIPFEMNEVDEFWHQQGPRPRADEAPLEPLLVRGKGRPKGSIGLEKSFRREASEFEVVEAQERAEATLPPPPPSTAPAALPGTRKSTRKRKADGEADGRGRPAAAKATVKTSAKASTNSTARGLNHLQLHGDSYEPGTEAPRLWQRNNEDFDELGATASETQGTIHVRLTQALQAPVLWDELEAEAAEDARLQREMDELA</sequence>
<protein>
    <recommendedName>
        <fullName evidence="4">SWIM-type domain-containing protein</fullName>
    </recommendedName>
</protein>
<evidence type="ECO:0000313" key="2">
    <source>
        <dbReference type="EMBL" id="KJZ68384.1"/>
    </source>
</evidence>
<dbReference type="AlphaFoldDB" id="A0A0F8A0B3"/>
<evidence type="ECO:0000313" key="3">
    <source>
        <dbReference type="Proteomes" id="UP000054481"/>
    </source>
</evidence>
<reference evidence="2 3" key="1">
    <citation type="journal article" date="2014" name="Genome Biol. Evol.">
        <title>Comparative genomics and transcriptomics analyses reveal divergent lifestyle features of nematode endoparasitic fungus Hirsutella minnesotensis.</title>
        <authorList>
            <person name="Lai Y."/>
            <person name="Liu K."/>
            <person name="Zhang X."/>
            <person name="Zhang X."/>
            <person name="Li K."/>
            <person name="Wang N."/>
            <person name="Shu C."/>
            <person name="Wu Y."/>
            <person name="Wang C."/>
            <person name="Bushley K.E."/>
            <person name="Xiang M."/>
            <person name="Liu X."/>
        </authorList>
    </citation>
    <scope>NUCLEOTIDE SEQUENCE [LARGE SCALE GENOMIC DNA]</scope>
    <source>
        <strain evidence="2 3">3608</strain>
    </source>
</reference>
<dbReference type="EMBL" id="KQ030911">
    <property type="protein sequence ID" value="KJZ68384.1"/>
    <property type="molecule type" value="Genomic_DNA"/>
</dbReference>
<gene>
    <name evidence="2" type="ORF">HIM_12222</name>
</gene>
<proteinExistence type="predicted"/>
<feature type="compositionally biased region" description="Low complexity" evidence="1">
    <location>
        <begin position="221"/>
        <end position="237"/>
    </location>
</feature>